<proteinExistence type="predicted"/>
<protein>
    <recommendedName>
        <fullName evidence="3">ERF1 domain-containing protein 3</fullName>
    </recommendedName>
</protein>
<gene>
    <name evidence="1" type="ORF">SAMN05421877_102362</name>
</gene>
<sequence length="355" mass="39808">MALQEIIDRLTEKHESPSISISFNTYVTNPDREKNAITLKNLIKEAENRIVEEFGKRDAAEVLEKLANLPDTVADHQLSKSLHIFISKDTEELVSSPWEVENESVSIDDSFALRPLIKAMNRTKDYMILTVAQGGAHLYEALNDTISKEIVNDDFPFDANPLEVSGSDANKIENRLKEYFNQIDKAAVAVHNENKLDVVVIATEPNYAMLMEVADVPKMYVAHQTKNYDQSEADKMAKDAYESIENLQKEERTAAIGELKQAVSSGQVLTDLQDIYQAAIDGRGELLITLQDFEQPVKMTSDRTFDLADDAKEAGVVDDIVSTIAWNVISKGGRSYFTAQEELEDLGKIVLKVRY</sequence>
<reference evidence="2" key="1">
    <citation type="submission" date="2016-10" db="EMBL/GenBank/DDBJ databases">
        <authorList>
            <person name="Varghese N."/>
            <person name="Submissions S."/>
        </authorList>
    </citation>
    <scope>NUCLEOTIDE SEQUENCE [LARGE SCALE GENOMIC DNA]</scope>
    <source>
        <strain evidence="2">DSM 22361</strain>
    </source>
</reference>
<evidence type="ECO:0000313" key="2">
    <source>
        <dbReference type="Proteomes" id="UP000236731"/>
    </source>
</evidence>
<dbReference type="AlphaFoldDB" id="A0A1H5UPC6"/>
<dbReference type="InterPro" id="IPR041289">
    <property type="entry name" value="Bact_RF_family3"/>
</dbReference>
<dbReference type="OrthoDB" id="4393931at2"/>
<organism evidence="1 2">
    <name type="scientific">Sphingobacterium lactis</name>
    <dbReference type="NCBI Taxonomy" id="797291"/>
    <lineage>
        <taxon>Bacteria</taxon>
        <taxon>Pseudomonadati</taxon>
        <taxon>Bacteroidota</taxon>
        <taxon>Sphingobacteriia</taxon>
        <taxon>Sphingobacteriales</taxon>
        <taxon>Sphingobacteriaceae</taxon>
        <taxon>Sphingobacterium</taxon>
    </lineage>
</organism>
<dbReference type="RefSeq" id="WP_103905367.1">
    <property type="nucleotide sequence ID" value="NZ_CP049246.1"/>
</dbReference>
<dbReference type="Proteomes" id="UP000236731">
    <property type="component" value="Unassembled WGS sequence"/>
</dbReference>
<dbReference type="Pfam" id="PF18845">
    <property type="entry name" value="baeRF_family3"/>
    <property type="match status" value="1"/>
</dbReference>
<evidence type="ECO:0008006" key="3">
    <source>
        <dbReference type="Google" id="ProtNLM"/>
    </source>
</evidence>
<name>A0A1H5UPC6_9SPHI</name>
<evidence type="ECO:0000313" key="1">
    <source>
        <dbReference type="EMBL" id="SEF76876.1"/>
    </source>
</evidence>
<accession>A0A1H5UPC6</accession>
<dbReference type="EMBL" id="FNUT01000002">
    <property type="protein sequence ID" value="SEF76876.1"/>
    <property type="molecule type" value="Genomic_DNA"/>
</dbReference>
<keyword evidence="2" id="KW-1185">Reference proteome</keyword>